<dbReference type="EMBL" id="CATQJA010002665">
    <property type="protein sequence ID" value="CAJ0584024.1"/>
    <property type="molecule type" value="Genomic_DNA"/>
</dbReference>
<accession>A0AA36DAB0</accession>
<name>A0AA36DAB0_9BILA</name>
<evidence type="ECO:0000313" key="2">
    <source>
        <dbReference type="Proteomes" id="UP001177023"/>
    </source>
</evidence>
<proteinExistence type="predicted"/>
<dbReference type="InterPro" id="IPR017025">
    <property type="entry name" value="Cancer-assoc_antigen_RCAS1"/>
</dbReference>
<dbReference type="AlphaFoldDB" id="A0AA36DAB0"/>
<feature type="non-terminal residue" evidence="1">
    <location>
        <position position="149"/>
    </location>
</feature>
<reference evidence="1" key="1">
    <citation type="submission" date="2023-06" db="EMBL/GenBank/DDBJ databases">
        <authorList>
            <person name="Delattre M."/>
        </authorList>
    </citation>
    <scope>NUCLEOTIDE SEQUENCE</scope>
    <source>
        <strain evidence="1">AF72</strain>
    </source>
</reference>
<organism evidence="1 2">
    <name type="scientific">Mesorhabditis spiculigera</name>
    <dbReference type="NCBI Taxonomy" id="96644"/>
    <lineage>
        <taxon>Eukaryota</taxon>
        <taxon>Metazoa</taxon>
        <taxon>Ecdysozoa</taxon>
        <taxon>Nematoda</taxon>
        <taxon>Chromadorea</taxon>
        <taxon>Rhabditida</taxon>
        <taxon>Rhabditina</taxon>
        <taxon>Rhabditomorpha</taxon>
        <taxon>Rhabditoidea</taxon>
        <taxon>Rhabditidae</taxon>
        <taxon>Mesorhabditinae</taxon>
        <taxon>Mesorhabditis</taxon>
    </lineage>
</organism>
<comment type="caution">
    <text evidence="1">The sequence shown here is derived from an EMBL/GenBank/DDBJ whole genome shotgun (WGS) entry which is preliminary data.</text>
</comment>
<dbReference type="PANTHER" id="PTHR15208:SF2">
    <property type="entry name" value="RECEPTOR-BINDING CANCER ANTIGEN EXPRESSED ON SISO CELLS"/>
    <property type="match status" value="1"/>
</dbReference>
<dbReference type="GO" id="GO:0030141">
    <property type="term" value="C:secretory granule"/>
    <property type="evidence" value="ECO:0007669"/>
    <property type="project" value="TreeGrafter"/>
</dbReference>
<keyword evidence="2" id="KW-1185">Reference proteome</keyword>
<dbReference type="PANTHER" id="PTHR15208">
    <property type="entry name" value="RECEPTOR-BINDING CANCER ANTIGEN EXPRESSED ON SISO CELLS CANCER ASSOCIATED SURFACE ANTIGEN RCAS1 ESTROGEN RECEPTOR-BINDING FRAGMENT- ASSOCIATED GENE 9 PROTEIN"/>
    <property type="match status" value="1"/>
</dbReference>
<gene>
    <name evidence="1" type="ORF">MSPICULIGERA_LOCUS22092</name>
</gene>
<dbReference type="Proteomes" id="UP001177023">
    <property type="component" value="Unassembled WGS sequence"/>
</dbReference>
<evidence type="ECO:0000313" key="1">
    <source>
        <dbReference type="EMBL" id="CAJ0584024.1"/>
    </source>
</evidence>
<protein>
    <submittedName>
        <fullName evidence="1">Uncharacterized protein</fullName>
    </submittedName>
</protein>
<sequence length="149" mass="17061">MSMITLICGRIIRFLHSILGFLKRVVCFWRKRDNNIGELPFTVNVNRGPSEVRSEVPILPPVVADQWDSGWEQRDLVDQKIEAYRLEQEKIRTKSVDADEGPNFFDDMAPDIKKARKVVLKPKNSGSQQSRNLFAFNSDEAVPQVPVGY</sequence>